<comment type="subcellular location">
    <subcellularLocation>
        <location evidence="1">Nucleus</location>
    </subcellularLocation>
</comment>
<accession>A0A8J5JJA1</accession>
<evidence type="ECO:0000256" key="4">
    <source>
        <dbReference type="SAM" id="MobiDB-lite"/>
    </source>
</evidence>
<dbReference type="InterPro" id="IPR050863">
    <property type="entry name" value="CenT-Element_Derived"/>
</dbReference>
<dbReference type="GO" id="GO:0005634">
    <property type="term" value="C:nucleus"/>
    <property type="evidence" value="ECO:0007669"/>
    <property type="project" value="UniProtKB-SubCell"/>
</dbReference>
<dbReference type="SMART" id="SM00674">
    <property type="entry name" value="CENPB"/>
    <property type="match status" value="1"/>
</dbReference>
<feature type="non-terminal residue" evidence="6">
    <location>
        <position position="350"/>
    </location>
</feature>
<dbReference type="GO" id="GO:0003677">
    <property type="term" value="F:DNA binding"/>
    <property type="evidence" value="ECO:0007669"/>
    <property type="project" value="UniProtKB-KW"/>
</dbReference>
<evidence type="ECO:0000259" key="5">
    <source>
        <dbReference type="PROSITE" id="PS51253"/>
    </source>
</evidence>
<feature type="compositionally biased region" description="Basic and acidic residues" evidence="4">
    <location>
        <begin position="341"/>
        <end position="350"/>
    </location>
</feature>
<dbReference type="Pfam" id="PF03221">
    <property type="entry name" value="HTH_Tnp_Tc5"/>
    <property type="match status" value="1"/>
</dbReference>
<dbReference type="Gene3D" id="1.10.10.60">
    <property type="entry name" value="Homeodomain-like"/>
    <property type="match status" value="1"/>
</dbReference>
<dbReference type="InterPro" id="IPR009057">
    <property type="entry name" value="Homeodomain-like_sf"/>
</dbReference>
<dbReference type="PROSITE" id="PS51253">
    <property type="entry name" value="HTH_CENPB"/>
    <property type="match status" value="1"/>
</dbReference>
<comment type="caution">
    <text evidence="6">The sequence shown here is derived from an EMBL/GenBank/DDBJ whole genome shotgun (WGS) entry which is preliminary data.</text>
</comment>
<dbReference type="InterPro" id="IPR036388">
    <property type="entry name" value="WH-like_DNA-bd_sf"/>
</dbReference>
<feature type="region of interest" description="Disordered" evidence="4">
    <location>
        <begin position="317"/>
        <end position="350"/>
    </location>
</feature>
<dbReference type="PANTHER" id="PTHR19303:SF16">
    <property type="entry name" value="JERKY PROTEIN HOMOLOG-LIKE"/>
    <property type="match status" value="1"/>
</dbReference>
<feature type="domain" description="HTH CENPB-type" evidence="5">
    <location>
        <begin position="106"/>
        <end position="177"/>
    </location>
</feature>
<dbReference type="InterPro" id="IPR007889">
    <property type="entry name" value="HTH_Psq"/>
</dbReference>
<proteinExistence type="predicted"/>
<name>A0A8J5JJA1_HOMAM</name>
<dbReference type="SUPFAM" id="SSF46689">
    <property type="entry name" value="Homeodomain-like"/>
    <property type="match status" value="2"/>
</dbReference>
<evidence type="ECO:0000256" key="3">
    <source>
        <dbReference type="ARBA" id="ARBA00023242"/>
    </source>
</evidence>
<dbReference type="AlphaFoldDB" id="A0A8J5JJA1"/>
<evidence type="ECO:0000313" key="6">
    <source>
        <dbReference type="EMBL" id="KAG7158685.1"/>
    </source>
</evidence>
<dbReference type="Pfam" id="PF04218">
    <property type="entry name" value="CENP-B_N"/>
    <property type="match status" value="1"/>
</dbReference>
<organism evidence="6 7">
    <name type="scientific">Homarus americanus</name>
    <name type="common">American lobster</name>
    <dbReference type="NCBI Taxonomy" id="6706"/>
    <lineage>
        <taxon>Eukaryota</taxon>
        <taxon>Metazoa</taxon>
        <taxon>Ecdysozoa</taxon>
        <taxon>Arthropoda</taxon>
        <taxon>Crustacea</taxon>
        <taxon>Multicrustacea</taxon>
        <taxon>Malacostraca</taxon>
        <taxon>Eumalacostraca</taxon>
        <taxon>Eucarida</taxon>
        <taxon>Decapoda</taxon>
        <taxon>Pleocyemata</taxon>
        <taxon>Astacidea</taxon>
        <taxon>Nephropoidea</taxon>
        <taxon>Nephropidae</taxon>
        <taxon>Homarus</taxon>
    </lineage>
</organism>
<dbReference type="InterPro" id="IPR006600">
    <property type="entry name" value="HTH_CenpB_DNA-bd_dom"/>
</dbReference>
<dbReference type="Gene3D" id="1.10.10.10">
    <property type="entry name" value="Winged helix-like DNA-binding domain superfamily/Winged helix DNA-binding domain"/>
    <property type="match status" value="1"/>
</dbReference>
<feature type="non-terminal residue" evidence="6">
    <location>
        <position position="1"/>
    </location>
</feature>
<protein>
    <submittedName>
        <fullName evidence="6">Tigger transposable element-derived protein 7-like 12</fullName>
    </submittedName>
</protein>
<reference evidence="6" key="1">
    <citation type="journal article" date="2021" name="Sci. Adv.">
        <title>The American lobster genome reveals insights on longevity, neural, and immune adaptations.</title>
        <authorList>
            <person name="Polinski J.M."/>
            <person name="Zimin A.V."/>
            <person name="Clark K.F."/>
            <person name="Kohn A.B."/>
            <person name="Sadowski N."/>
            <person name="Timp W."/>
            <person name="Ptitsyn A."/>
            <person name="Khanna P."/>
            <person name="Romanova D.Y."/>
            <person name="Williams P."/>
            <person name="Greenwood S.J."/>
            <person name="Moroz L.L."/>
            <person name="Walt D.R."/>
            <person name="Bodnar A.G."/>
        </authorList>
    </citation>
    <scope>NUCLEOTIDE SEQUENCE</scope>
    <source>
        <strain evidence="6">GMGI-L3</strain>
    </source>
</reference>
<sequence>IYRPGNTDQALVFVEIQQSKHLLLTAYLCFHAFAKVTKPPTKGKRKRVVLSINDKLKILNQLKEGRSVASLAAKYNVEVPTVKDLRHNQDRIKFDISEKGKEATSIRKTLKLPKDSGLEESVYRWFSQQRSSGVPVRGCDIQHAAERLAQHLGVADFKANSGWLWRFHKRHGISNKPVRGESLSADLEAIEPFRENLNEIIQSDKLEKFELYNADETGLFWKADPMNTQAEKKSSNQPGWKLNKQSVCSCVFYLARAWKNMKQSTLQNCWFENDDFHARLHLAGEHQVCSNDIREWLEADDGDPGYQILSEAEIAASVQNQGDDEELEDEDNDDDEASYFKGEKPSDMRD</sequence>
<feature type="compositionally biased region" description="Acidic residues" evidence="4">
    <location>
        <begin position="322"/>
        <end position="337"/>
    </location>
</feature>
<keyword evidence="3" id="KW-0539">Nucleus</keyword>
<gene>
    <name evidence="6" type="primary">TIGD7-L12</name>
    <name evidence="6" type="ORF">Hamer_G011350</name>
</gene>
<keyword evidence="7" id="KW-1185">Reference proteome</keyword>
<evidence type="ECO:0000256" key="2">
    <source>
        <dbReference type="ARBA" id="ARBA00023125"/>
    </source>
</evidence>
<dbReference type="EMBL" id="JAHLQT010034478">
    <property type="protein sequence ID" value="KAG7158685.1"/>
    <property type="molecule type" value="Genomic_DNA"/>
</dbReference>
<evidence type="ECO:0000313" key="7">
    <source>
        <dbReference type="Proteomes" id="UP000747542"/>
    </source>
</evidence>
<keyword evidence="2" id="KW-0238">DNA-binding</keyword>
<dbReference type="PANTHER" id="PTHR19303">
    <property type="entry name" value="TRANSPOSON"/>
    <property type="match status" value="1"/>
</dbReference>
<dbReference type="Proteomes" id="UP000747542">
    <property type="component" value="Unassembled WGS sequence"/>
</dbReference>
<evidence type="ECO:0000256" key="1">
    <source>
        <dbReference type="ARBA" id="ARBA00004123"/>
    </source>
</evidence>